<gene>
    <name evidence="2" type="ORF">F511_37625</name>
</gene>
<evidence type="ECO:0000313" key="2">
    <source>
        <dbReference type="EMBL" id="KZV35382.1"/>
    </source>
</evidence>
<organism evidence="2 3">
    <name type="scientific">Dorcoceras hygrometricum</name>
    <dbReference type="NCBI Taxonomy" id="472368"/>
    <lineage>
        <taxon>Eukaryota</taxon>
        <taxon>Viridiplantae</taxon>
        <taxon>Streptophyta</taxon>
        <taxon>Embryophyta</taxon>
        <taxon>Tracheophyta</taxon>
        <taxon>Spermatophyta</taxon>
        <taxon>Magnoliopsida</taxon>
        <taxon>eudicotyledons</taxon>
        <taxon>Gunneridae</taxon>
        <taxon>Pentapetalae</taxon>
        <taxon>asterids</taxon>
        <taxon>lamiids</taxon>
        <taxon>Lamiales</taxon>
        <taxon>Gesneriaceae</taxon>
        <taxon>Didymocarpoideae</taxon>
        <taxon>Trichosporeae</taxon>
        <taxon>Loxocarpinae</taxon>
        <taxon>Dorcoceras</taxon>
    </lineage>
</organism>
<accession>A0A2Z7BL74</accession>
<protein>
    <submittedName>
        <fullName evidence="2">Endoribonuclease L-PSP family protein</fullName>
    </submittedName>
</protein>
<dbReference type="Proteomes" id="UP000250235">
    <property type="component" value="Unassembled WGS sequence"/>
</dbReference>
<keyword evidence="3" id="KW-1185">Reference proteome</keyword>
<dbReference type="EMBL" id="KV004605">
    <property type="protein sequence ID" value="KZV35382.1"/>
    <property type="molecule type" value="Genomic_DNA"/>
</dbReference>
<name>A0A2Z7BL74_9LAMI</name>
<dbReference type="AlphaFoldDB" id="A0A2Z7BL74"/>
<evidence type="ECO:0000256" key="1">
    <source>
        <dbReference type="SAM" id="MobiDB-lite"/>
    </source>
</evidence>
<proteinExistence type="predicted"/>
<sequence>MMQKEDINVPSPEEIKQKNEEDTRIDLMRKIVEKQDSSCKVYLYVYVYPNAHTHPHTQMHAHS</sequence>
<reference evidence="2 3" key="1">
    <citation type="journal article" date="2015" name="Proc. Natl. Acad. Sci. U.S.A.">
        <title>The resurrection genome of Boea hygrometrica: A blueprint for survival of dehydration.</title>
        <authorList>
            <person name="Xiao L."/>
            <person name="Yang G."/>
            <person name="Zhang L."/>
            <person name="Yang X."/>
            <person name="Zhao S."/>
            <person name="Ji Z."/>
            <person name="Zhou Q."/>
            <person name="Hu M."/>
            <person name="Wang Y."/>
            <person name="Chen M."/>
            <person name="Xu Y."/>
            <person name="Jin H."/>
            <person name="Xiao X."/>
            <person name="Hu G."/>
            <person name="Bao F."/>
            <person name="Hu Y."/>
            <person name="Wan P."/>
            <person name="Li L."/>
            <person name="Deng X."/>
            <person name="Kuang T."/>
            <person name="Xiang C."/>
            <person name="Zhu J.K."/>
            <person name="Oliver M.J."/>
            <person name="He Y."/>
        </authorList>
    </citation>
    <scope>NUCLEOTIDE SEQUENCE [LARGE SCALE GENOMIC DNA]</scope>
    <source>
        <strain evidence="3">cv. XS01</strain>
    </source>
</reference>
<feature type="region of interest" description="Disordered" evidence="1">
    <location>
        <begin position="1"/>
        <end position="21"/>
    </location>
</feature>
<evidence type="ECO:0000313" key="3">
    <source>
        <dbReference type="Proteomes" id="UP000250235"/>
    </source>
</evidence>